<keyword evidence="5" id="KW-1015">Disulfide bond</keyword>
<feature type="region of interest" description="Disordered" evidence="7">
    <location>
        <begin position="612"/>
        <end position="693"/>
    </location>
</feature>
<dbReference type="PROSITE" id="PS51233">
    <property type="entry name" value="VWFD"/>
    <property type="match status" value="1"/>
</dbReference>
<sequence>MLSVLLLAWVTVLGLSPTPSAAASPTTASPTAAAPAVAMTAPAAKPHGRPALAEPARHAPPFRICRRDHGRFPRFCHGHGGRDLTVVAPGSTDRAGIVLEGTAHPSAVVSVQGGRLPARTTVAADGTFTVEVALRPEAANRLTVTATSGRRTTCVTVTVVQHSPSAAGALKGTVRDIGTGQAVAGATVAYGADKAATDAQGAFRLTGLPDGPVVATVSAPGFLSGAASAVLDHGAAPDAAVLLQKFAAPTRVTTAGGRFTGPGWQIDLPRGAVSRTTELQFTQLVFTSQEDGYGMPYVDLSPSGRRLARPATVTIDPAALGVDAEDAELVGVNDAGEATVLPSRISGTRLVTTLATFDGEQVHARRRDPSERPDSFCTPYGSRTAANVARSTMRTVLLPYLRWAIGEGSAQMWGEYLGGGVASTARENESGPEILPKFRDAPKSKRAMESVFEQLVQQVSAAPAPTLGSPDAPTTQQLSDFSGLGQHLPINYDDPFSVPGNTAGDLSDSSPATGSQPDDRSFSGDVKYVPTATDRGVLSKVDLVADLKLKVLDGLDFCPGGFGALIEQAATIPLSRLEVTPEGAGTYARPFLFQVEPAFDQQTRDVTSVFQKNDTDLDGIPDRQPWTGASYTLDNCPDVANADQADADHDGTGDACDSDDGQPQQPPPPVADPGAPQDPGAGGSSGDPHLVTFDGGRYDFQAVGDYVLARSDSDDFEVQARYVRVPGQNQSVAFNRGVAARVGTSVIAFNDTPQTAFGGPVTATLDGLPLPLTDTGTALPGGATVALQGGDPVVRWPDGTRLTAGSTVAAPMSITLAPARWGHVHGLYGNADRDPSDDLTAADGTPATPQTEYTVFAPSWQRTGGADFFRTPVPADGSLPVTPPDALSLAGLGAEQRAAAEAVCRAHGLTDGPAFQQCVLDVALTGDARFADDAASVGDRLAGSQDLGALTGQVETTAELQLGRPADGSLDAPGAVDVYTVDLGANDAVHLSTDGPCTHQGTFTVTFVAPSGRVITTNGGPGCGTFAVTGLTESGRYQLRIDDTGGFTGAYRIALDRDALGTTCEASQVAPNDDGSSPEIPMPFGIDFHGRQFRSLWVNNNGNVTFDGPMSDYTPADLATFDRPAIAAWWADVDTTGALSMPVRYGLGDVGGRRAVCVDFDHVGYYSGHDDKLNSFELFIVDRGDVAPGAFDIVFHYAQLQWETGDASGGAGGLGGTSAAVGFTNGTGAPGTFLEVAGSRTPGSFLDGAPGSLSASSTNSSEAGLHVYPIRND</sequence>
<keyword evidence="11" id="KW-1185">Reference proteome</keyword>
<organism evidence="10 11">
    <name type="scientific">Actinacidiphila polyblastidii</name>
    <dbReference type="NCBI Taxonomy" id="3110430"/>
    <lineage>
        <taxon>Bacteria</taxon>
        <taxon>Bacillati</taxon>
        <taxon>Actinomycetota</taxon>
        <taxon>Actinomycetes</taxon>
        <taxon>Kitasatosporales</taxon>
        <taxon>Streptomycetaceae</taxon>
        <taxon>Actinacidiphila</taxon>
    </lineage>
</organism>
<reference evidence="10 11" key="1">
    <citation type="submission" date="2023-12" db="EMBL/GenBank/DDBJ databases">
        <title>Streptomyces sp. V4-01.</title>
        <authorList>
            <person name="Somphong A."/>
            <person name="Phongsopitanun W."/>
        </authorList>
    </citation>
    <scope>NUCLEOTIDE SEQUENCE [LARGE SCALE GENOMIC DNA]</scope>
    <source>
        <strain evidence="10 11">V4-01</strain>
    </source>
</reference>
<evidence type="ECO:0000256" key="7">
    <source>
        <dbReference type="SAM" id="MobiDB-lite"/>
    </source>
</evidence>
<dbReference type="InterPro" id="IPR001846">
    <property type="entry name" value="VWF_type-D"/>
</dbReference>
<gene>
    <name evidence="10" type="ORF">V2S66_01405</name>
</gene>
<feature type="compositionally biased region" description="Polar residues" evidence="7">
    <location>
        <begin position="507"/>
        <end position="516"/>
    </location>
</feature>
<accession>A0ABU7P496</accession>
<feature type="domain" description="VWFD" evidence="9">
    <location>
        <begin position="680"/>
        <end position="868"/>
    </location>
</feature>
<dbReference type="RefSeq" id="WP_330792480.1">
    <property type="nucleotide sequence ID" value="NZ_JAZEWV010000001.1"/>
</dbReference>
<dbReference type="PANTHER" id="PTHR13802">
    <property type="entry name" value="MUCIN 4-RELATED"/>
    <property type="match status" value="1"/>
</dbReference>
<dbReference type="Gene3D" id="2.60.40.10">
    <property type="entry name" value="Immunoglobulins"/>
    <property type="match status" value="1"/>
</dbReference>
<dbReference type="InterPro" id="IPR051495">
    <property type="entry name" value="Epithelial_Barrier/Signaling"/>
</dbReference>
<comment type="caution">
    <text evidence="10">The sequence shown here is derived from an EMBL/GenBank/DDBJ whole genome shotgun (WGS) entry which is preliminary data.</text>
</comment>
<dbReference type="Gene3D" id="4.10.1080.10">
    <property type="entry name" value="TSP type-3 repeat"/>
    <property type="match status" value="1"/>
</dbReference>
<comment type="catalytic activity">
    <reaction evidence="1">
        <text>Endohydrolysis of (1-&gt;4)-alpha-D-glucosidic linkages in polysaccharides containing three or more (1-&gt;4)-alpha-linked D-glucose units.</text>
        <dbReference type="EC" id="3.2.1.1"/>
    </reaction>
</comment>
<dbReference type="EC" id="3.2.1.1" evidence="3"/>
<feature type="chain" id="PRO_5046434252" description="alpha-amylase" evidence="8">
    <location>
        <begin position="23"/>
        <end position="1273"/>
    </location>
</feature>
<feature type="region of interest" description="Disordered" evidence="7">
    <location>
        <begin position="463"/>
        <end position="527"/>
    </location>
</feature>
<dbReference type="InterPro" id="IPR028974">
    <property type="entry name" value="TSP_type-3_rpt"/>
</dbReference>
<evidence type="ECO:0000256" key="2">
    <source>
        <dbReference type="ARBA" id="ARBA00004370"/>
    </source>
</evidence>
<feature type="compositionally biased region" description="Low complexity" evidence="7">
    <location>
        <begin position="33"/>
        <end position="44"/>
    </location>
</feature>
<dbReference type="Pfam" id="PF06119">
    <property type="entry name" value="NIDO"/>
    <property type="match status" value="1"/>
</dbReference>
<dbReference type="PANTHER" id="PTHR13802:SF52">
    <property type="entry name" value="MUCIN-4"/>
    <property type="match status" value="1"/>
</dbReference>
<comment type="subcellular location">
    <subcellularLocation>
        <location evidence="2">Membrane</location>
    </subcellularLocation>
</comment>
<evidence type="ECO:0000256" key="8">
    <source>
        <dbReference type="SAM" id="SignalP"/>
    </source>
</evidence>
<dbReference type="SMART" id="SM00216">
    <property type="entry name" value="VWD"/>
    <property type="match status" value="1"/>
</dbReference>
<evidence type="ECO:0000256" key="5">
    <source>
        <dbReference type="ARBA" id="ARBA00023157"/>
    </source>
</evidence>
<dbReference type="Gene3D" id="2.60.40.1120">
    <property type="entry name" value="Carboxypeptidase-like, regulatory domain"/>
    <property type="match status" value="1"/>
</dbReference>
<evidence type="ECO:0000259" key="9">
    <source>
        <dbReference type="PROSITE" id="PS51233"/>
    </source>
</evidence>
<evidence type="ECO:0000256" key="1">
    <source>
        <dbReference type="ARBA" id="ARBA00000548"/>
    </source>
</evidence>
<keyword evidence="4" id="KW-0472">Membrane</keyword>
<keyword evidence="8" id="KW-0732">Signal</keyword>
<proteinExistence type="predicted"/>
<dbReference type="SUPFAM" id="SSF49452">
    <property type="entry name" value="Starch-binding domain-like"/>
    <property type="match status" value="1"/>
</dbReference>
<dbReference type="Proteomes" id="UP001344658">
    <property type="component" value="Unassembled WGS sequence"/>
</dbReference>
<feature type="signal peptide" evidence="8">
    <location>
        <begin position="1"/>
        <end position="22"/>
    </location>
</feature>
<evidence type="ECO:0000256" key="3">
    <source>
        <dbReference type="ARBA" id="ARBA00012595"/>
    </source>
</evidence>
<dbReference type="Gene3D" id="2.60.120.380">
    <property type="match status" value="1"/>
</dbReference>
<evidence type="ECO:0000313" key="10">
    <source>
        <dbReference type="EMBL" id="MEE4540624.1"/>
    </source>
</evidence>
<name>A0ABU7P496_9ACTN</name>
<evidence type="ECO:0000313" key="11">
    <source>
        <dbReference type="Proteomes" id="UP001344658"/>
    </source>
</evidence>
<evidence type="ECO:0000256" key="6">
    <source>
        <dbReference type="ARBA" id="ARBA00030238"/>
    </source>
</evidence>
<dbReference type="Pfam" id="PF13620">
    <property type="entry name" value="CarboxypepD_reg"/>
    <property type="match status" value="1"/>
</dbReference>
<dbReference type="Pfam" id="PF00094">
    <property type="entry name" value="VWD"/>
    <property type="match status" value="1"/>
</dbReference>
<evidence type="ECO:0000256" key="4">
    <source>
        <dbReference type="ARBA" id="ARBA00023136"/>
    </source>
</evidence>
<dbReference type="InterPro" id="IPR013783">
    <property type="entry name" value="Ig-like_fold"/>
</dbReference>
<protein>
    <recommendedName>
        <fullName evidence="3">alpha-amylase</fullName>
        <ecNumber evidence="3">3.2.1.1</ecNumber>
    </recommendedName>
    <alternativeName>
        <fullName evidence="6">1,4-alpha-D-glucan glucanohydrolase</fullName>
    </alternativeName>
</protein>
<feature type="region of interest" description="Disordered" evidence="7">
    <location>
        <begin position="33"/>
        <end position="56"/>
    </location>
</feature>
<dbReference type="InterPro" id="IPR003886">
    <property type="entry name" value="NIDO_dom"/>
</dbReference>
<dbReference type="InterPro" id="IPR013784">
    <property type="entry name" value="Carb-bd-like_fold"/>
</dbReference>
<dbReference type="EMBL" id="JAZEWV010000001">
    <property type="protein sequence ID" value="MEE4540624.1"/>
    <property type="molecule type" value="Genomic_DNA"/>
</dbReference>